<dbReference type="EMBL" id="NFKK01000011">
    <property type="protein sequence ID" value="OUP52300.1"/>
    <property type="molecule type" value="Genomic_DNA"/>
</dbReference>
<accession>A0A1Y4L8S4</accession>
<keyword evidence="1" id="KW-1003">Cell membrane</keyword>
<feature type="transmembrane region" description="Helical" evidence="1">
    <location>
        <begin position="128"/>
        <end position="150"/>
    </location>
</feature>
<comment type="caution">
    <text evidence="2">The sequence shown here is derived from an EMBL/GenBank/DDBJ whole genome shotgun (WGS) entry which is preliminary data.</text>
</comment>
<organism evidence="2 3">
    <name type="scientific">Butyricicoccus pullicaecorum</name>
    <dbReference type="NCBI Taxonomy" id="501571"/>
    <lineage>
        <taxon>Bacteria</taxon>
        <taxon>Bacillati</taxon>
        <taxon>Bacillota</taxon>
        <taxon>Clostridia</taxon>
        <taxon>Eubacteriales</taxon>
        <taxon>Butyricicoccaceae</taxon>
        <taxon>Butyricicoccus</taxon>
    </lineage>
</organism>
<dbReference type="AlphaFoldDB" id="A0A1Y4L8S4"/>
<feature type="transmembrane region" description="Helical" evidence="1">
    <location>
        <begin position="86"/>
        <end position="108"/>
    </location>
</feature>
<name>A0A1Y4L8S4_9FIRM</name>
<proteinExistence type="inferred from homology"/>
<evidence type="ECO:0000313" key="2">
    <source>
        <dbReference type="EMBL" id="OUP52300.1"/>
    </source>
</evidence>
<keyword evidence="1" id="KW-0472">Membrane</keyword>
<comment type="similarity">
    <text evidence="1">Belongs to the vitamin uptake transporter (VUT/ECF) (TC 2.A.88) family. Q precursor transporter subfamily.</text>
</comment>
<dbReference type="Pfam" id="PF02592">
    <property type="entry name" value="Vut_1"/>
    <property type="match status" value="1"/>
</dbReference>
<dbReference type="PANTHER" id="PTHR34300:SF2">
    <property type="entry name" value="QUEUOSINE PRECURSOR TRANSPORTER-RELATED"/>
    <property type="match status" value="1"/>
</dbReference>
<evidence type="ECO:0000256" key="1">
    <source>
        <dbReference type="HAMAP-Rule" id="MF_02088"/>
    </source>
</evidence>
<evidence type="ECO:0000313" key="3">
    <source>
        <dbReference type="Proteomes" id="UP000195897"/>
    </source>
</evidence>
<dbReference type="GO" id="GO:0022857">
    <property type="term" value="F:transmembrane transporter activity"/>
    <property type="evidence" value="ECO:0007669"/>
    <property type="project" value="UniProtKB-UniRule"/>
</dbReference>
<dbReference type="Proteomes" id="UP000195897">
    <property type="component" value="Unassembled WGS sequence"/>
</dbReference>
<comment type="subcellular location">
    <subcellularLocation>
        <location evidence="1">Cell membrane</location>
        <topology evidence="1">Multi-pass membrane protein</topology>
    </subcellularLocation>
</comment>
<gene>
    <name evidence="2" type="ORF">B5F17_09675</name>
</gene>
<keyword evidence="1" id="KW-0813">Transport</keyword>
<dbReference type="GO" id="GO:0005886">
    <property type="term" value="C:plasma membrane"/>
    <property type="evidence" value="ECO:0007669"/>
    <property type="project" value="UniProtKB-SubCell"/>
</dbReference>
<protein>
    <recommendedName>
        <fullName evidence="1">Probable queuosine precursor transporter</fullName>
        <shortName evidence="1">Q precursor transporter</shortName>
    </recommendedName>
</protein>
<dbReference type="HAMAP" id="MF_02088">
    <property type="entry name" value="Q_prec_transport"/>
    <property type="match status" value="1"/>
</dbReference>
<feature type="transmembrane region" description="Helical" evidence="1">
    <location>
        <begin position="6"/>
        <end position="25"/>
    </location>
</feature>
<feature type="transmembrane region" description="Helical" evidence="1">
    <location>
        <begin position="171"/>
        <end position="192"/>
    </location>
</feature>
<sequence>MTNEILLIVSLIVLYGSVLLFYRLFGRTGLYCVTVFATIAANIEVLLLVKAFGMEMTLGNILFAMTFLVTDILSENDGKKAANRAVAVGVATSLLFLLVSQSWLLYVPSTSDWARPAFEQIFSNTPRMLLASLVVYAIAQVFDVWLYHAWWKLSTRKSGDSHRFLWLRNNGSTLVSQLLNSVLYTALAFWGTYDVPTLISIVLSSYVIFIVTSLADTPIVYLARRMKEQGQIPESSVL</sequence>
<dbReference type="NCBIfam" id="TIGR00697">
    <property type="entry name" value="queuosine precursor transporter"/>
    <property type="match status" value="1"/>
</dbReference>
<reference evidence="3" key="1">
    <citation type="submission" date="2017-04" db="EMBL/GenBank/DDBJ databases">
        <title>Function of individual gut microbiota members based on whole genome sequencing of pure cultures obtained from chicken caecum.</title>
        <authorList>
            <person name="Medvecky M."/>
            <person name="Cejkova D."/>
            <person name="Polansky O."/>
            <person name="Karasova D."/>
            <person name="Kubasova T."/>
            <person name="Cizek A."/>
            <person name="Rychlik I."/>
        </authorList>
    </citation>
    <scope>NUCLEOTIDE SEQUENCE [LARGE SCALE GENOMIC DNA]</scope>
    <source>
        <strain evidence="3">An180</strain>
    </source>
</reference>
<keyword evidence="1" id="KW-1133">Transmembrane helix</keyword>
<dbReference type="RefSeq" id="WP_087373427.1">
    <property type="nucleotide sequence ID" value="NZ_NFKK01000011.1"/>
</dbReference>
<feature type="transmembrane region" description="Helical" evidence="1">
    <location>
        <begin position="198"/>
        <end position="223"/>
    </location>
</feature>
<dbReference type="PANTHER" id="PTHR34300">
    <property type="entry name" value="QUEUOSINE PRECURSOR TRANSPORTER-RELATED"/>
    <property type="match status" value="1"/>
</dbReference>
<keyword evidence="1" id="KW-0812">Transmembrane</keyword>
<comment type="function">
    <text evidence="1">Involved in the import of queuosine (Q) precursors, required for Q precursor salvage.</text>
</comment>
<feature type="transmembrane region" description="Helical" evidence="1">
    <location>
        <begin position="58"/>
        <end position="74"/>
    </location>
</feature>
<feature type="transmembrane region" description="Helical" evidence="1">
    <location>
        <begin position="30"/>
        <end position="52"/>
    </location>
</feature>
<dbReference type="InterPro" id="IPR003744">
    <property type="entry name" value="YhhQ"/>
</dbReference>